<reference evidence="1" key="1">
    <citation type="submission" date="2024-01" db="EMBL/GenBank/DDBJ databases">
        <title>First draft genome sequence data of TA4-1, the type strain of Gram-positive actinobacterium Streptomyces chiangmaiensis.</title>
        <authorList>
            <person name="Yasawong M."/>
            <person name="Nantapong N."/>
        </authorList>
    </citation>
    <scope>NUCLEOTIDE SEQUENCE</scope>
    <source>
        <strain evidence="1">TA4-1</strain>
    </source>
</reference>
<organism evidence="1 2">
    <name type="scientific">Streptomyces chiangmaiensis</name>
    <dbReference type="NCBI Taxonomy" id="766497"/>
    <lineage>
        <taxon>Bacteria</taxon>
        <taxon>Bacillati</taxon>
        <taxon>Actinomycetota</taxon>
        <taxon>Actinomycetes</taxon>
        <taxon>Kitasatosporales</taxon>
        <taxon>Streptomycetaceae</taxon>
        <taxon>Streptomyces</taxon>
    </lineage>
</organism>
<evidence type="ECO:0008006" key="3">
    <source>
        <dbReference type="Google" id="ProtNLM"/>
    </source>
</evidence>
<protein>
    <recommendedName>
        <fullName evidence="3">Transposase IS204/IS1001/IS1096/IS1165 DDE domain-containing protein</fullName>
    </recommendedName>
</protein>
<name>A0ABU7FS59_9ACTN</name>
<evidence type="ECO:0000313" key="1">
    <source>
        <dbReference type="EMBL" id="MED7826741.1"/>
    </source>
</evidence>
<dbReference type="RefSeq" id="WP_329511134.1">
    <property type="nucleotide sequence ID" value="NZ_BAAAYZ010000237.1"/>
</dbReference>
<dbReference type="EMBL" id="JAYWVC010000177">
    <property type="protein sequence ID" value="MED7826741.1"/>
    <property type="molecule type" value="Genomic_DNA"/>
</dbReference>
<keyword evidence="2" id="KW-1185">Reference proteome</keyword>
<evidence type="ECO:0000313" key="2">
    <source>
        <dbReference type="Proteomes" id="UP001333996"/>
    </source>
</evidence>
<comment type="caution">
    <text evidence="1">The sequence shown here is derived from an EMBL/GenBank/DDBJ whole genome shotgun (WGS) entry which is preliminary data.</text>
</comment>
<accession>A0ABU7FS59</accession>
<gene>
    <name evidence="1" type="ORF">VXC91_33565</name>
</gene>
<proteinExistence type="predicted"/>
<dbReference type="Proteomes" id="UP001333996">
    <property type="component" value="Unassembled WGS sequence"/>
</dbReference>
<sequence>MIGSLRVRSATPTLPVDPFRGYRNAIRDRLPDAVAVLDALHVVEPAGDARTEAQRMTADVPLFQA</sequence>